<name>A0A8G1S079_9EURO</name>
<organism evidence="2 3">
    <name type="scientific">Aspergillus fijiensis CBS 313.89</name>
    <dbReference type="NCBI Taxonomy" id="1448319"/>
    <lineage>
        <taxon>Eukaryota</taxon>
        <taxon>Fungi</taxon>
        <taxon>Dikarya</taxon>
        <taxon>Ascomycota</taxon>
        <taxon>Pezizomycotina</taxon>
        <taxon>Eurotiomycetes</taxon>
        <taxon>Eurotiomycetidae</taxon>
        <taxon>Eurotiales</taxon>
        <taxon>Aspergillaceae</taxon>
        <taxon>Aspergillus</taxon>
    </lineage>
</organism>
<gene>
    <name evidence="2" type="ORF">BO72DRAFT_90421</name>
</gene>
<reference evidence="2 3" key="1">
    <citation type="submission" date="2018-02" db="EMBL/GenBank/DDBJ databases">
        <title>The genomes of Aspergillus section Nigri reveals drivers in fungal speciation.</title>
        <authorList>
            <consortium name="DOE Joint Genome Institute"/>
            <person name="Vesth T.C."/>
            <person name="Nybo J."/>
            <person name="Theobald S."/>
            <person name="Brandl J."/>
            <person name="Frisvad J.C."/>
            <person name="Nielsen K.F."/>
            <person name="Lyhne E.K."/>
            <person name="Kogle M.E."/>
            <person name="Kuo A."/>
            <person name="Riley R."/>
            <person name="Clum A."/>
            <person name="Nolan M."/>
            <person name="Lipzen A."/>
            <person name="Salamov A."/>
            <person name="Henrissat B."/>
            <person name="Wiebenga A."/>
            <person name="De vries R.P."/>
            <person name="Grigoriev I.V."/>
            <person name="Mortensen U.H."/>
            <person name="Andersen M.R."/>
            <person name="Baker S.E."/>
        </authorList>
    </citation>
    <scope>NUCLEOTIDE SEQUENCE [LARGE SCALE GENOMIC DNA]</scope>
    <source>
        <strain evidence="2 3">CBS 313.89</strain>
    </source>
</reference>
<feature type="transmembrane region" description="Helical" evidence="1">
    <location>
        <begin position="33"/>
        <end position="57"/>
    </location>
</feature>
<evidence type="ECO:0000313" key="2">
    <source>
        <dbReference type="EMBL" id="RAK82419.1"/>
    </source>
</evidence>
<accession>A0A8G1S079</accession>
<protein>
    <submittedName>
        <fullName evidence="2">Uncharacterized protein</fullName>
    </submittedName>
</protein>
<evidence type="ECO:0000313" key="3">
    <source>
        <dbReference type="Proteomes" id="UP000249789"/>
    </source>
</evidence>
<keyword evidence="1" id="KW-0812">Transmembrane</keyword>
<dbReference type="RefSeq" id="XP_040806429.1">
    <property type="nucleotide sequence ID" value="XM_040950799.1"/>
</dbReference>
<sequence>MDWQCRPGHSSSSFDEQQGCMVHGKLYRSSQRVFLLISINILAAHCTYLWLMTAFVLRVTALEPLSRALQLRLCSGKINSNVAALRGTLLGYKSACAPNLCLRVTVKEVPLLGKHIPGPGSNIGSLRLCRECMMFWWDCSGYTEYVTLQHEVRFGVRI</sequence>
<keyword evidence="3" id="KW-1185">Reference proteome</keyword>
<dbReference type="GeneID" id="63868134"/>
<dbReference type="VEuPathDB" id="FungiDB:BO72DRAFT_90421"/>
<keyword evidence="1" id="KW-0472">Membrane</keyword>
<proteinExistence type="predicted"/>
<dbReference type="EMBL" id="KZ824622">
    <property type="protein sequence ID" value="RAK82419.1"/>
    <property type="molecule type" value="Genomic_DNA"/>
</dbReference>
<keyword evidence="1" id="KW-1133">Transmembrane helix</keyword>
<evidence type="ECO:0000256" key="1">
    <source>
        <dbReference type="SAM" id="Phobius"/>
    </source>
</evidence>
<dbReference type="Proteomes" id="UP000249789">
    <property type="component" value="Unassembled WGS sequence"/>
</dbReference>
<dbReference type="AlphaFoldDB" id="A0A8G1S079"/>